<organism evidence="6 7">
    <name type="scientific">Microvirga guangxiensis</name>
    <dbReference type="NCBI Taxonomy" id="549386"/>
    <lineage>
        <taxon>Bacteria</taxon>
        <taxon>Pseudomonadati</taxon>
        <taxon>Pseudomonadota</taxon>
        <taxon>Alphaproteobacteria</taxon>
        <taxon>Hyphomicrobiales</taxon>
        <taxon>Methylobacteriaceae</taxon>
        <taxon>Microvirga</taxon>
    </lineage>
</organism>
<dbReference type="InterPro" id="IPR036390">
    <property type="entry name" value="WH_DNA-bd_sf"/>
</dbReference>
<dbReference type="Pfam" id="PF03466">
    <property type="entry name" value="LysR_substrate"/>
    <property type="match status" value="1"/>
</dbReference>
<protein>
    <submittedName>
        <fullName evidence="6">DNA-binding transcriptional regulator, LysR family</fullName>
    </submittedName>
</protein>
<dbReference type="Proteomes" id="UP000199569">
    <property type="component" value="Unassembled WGS sequence"/>
</dbReference>
<feature type="domain" description="HTH lysR-type" evidence="5">
    <location>
        <begin position="7"/>
        <end position="64"/>
    </location>
</feature>
<dbReference type="PANTHER" id="PTHR30537">
    <property type="entry name" value="HTH-TYPE TRANSCRIPTIONAL REGULATOR"/>
    <property type="match status" value="1"/>
</dbReference>
<dbReference type="PRINTS" id="PR00039">
    <property type="entry name" value="HTHLYSR"/>
</dbReference>
<evidence type="ECO:0000313" key="6">
    <source>
        <dbReference type="EMBL" id="SCZ14694.1"/>
    </source>
</evidence>
<evidence type="ECO:0000256" key="4">
    <source>
        <dbReference type="ARBA" id="ARBA00023163"/>
    </source>
</evidence>
<proteinExistence type="inferred from homology"/>
<dbReference type="SUPFAM" id="SSF53850">
    <property type="entry name" value="Periplasmic binding protein-like II"/>
    <property type="match status" value="1"/>
</dbReference>
<dbReference type="STRING" id="549386.SAMN02927923_04575"/>
<dbReference type="Gene3D" id="1.10.10.10">
    <property type="entry name" value="Winged helix-like DNA-binding domain superfamily/Winged helix DNA-binding domain"/>
    <property type="match status" value="1"/>
</dbReference>
<dbReference type="GO" id="GO:0003700">
    <property type="term" value="F:DNA-binding transcription factor activity"/>
    <property type="evidence" value="ECO:0007669"/>
    <property type="project" value="InterPro"/>
</dbReference>
<keyword evidence="3 6" id="KW-0238">DNA-binding</keyword>
<dbReference type="PANTHER" id="PTHR30537:SF20">
    <property type="entry name" value="TRANSCRIPTIONAL REGULATORY PROTEIN"/>
    <property type="match status" value="1"/>
</dbReference>
<evidence type="ECO:0000256" key="2">
    <source>
        <dbReference type="ARBA" id="ARBA00023015"/>
    </source>
</evidence>
<evidence type="ECO:0000313" key="7">
    <source>
        <dbReference type="Proteomes" id="UP000199569"/>
    </source>
</evidence>
<keyword evidence="2" id="KW-0805">Transcription regulation</keyword>
<dbReference type="InterPro" id="IPR005119">
    <property type="entry name" value="LysR_subst-bd"/>
</dbReference>
<dbReference type="PROSITE" id="PS50931">
    <property type="entry name" value="HTH_LYSR"/>
    <property type="match status" value="1"/>
</dbReference>
<dbReference type="EMBL" id="FMVJ01000030">
    <property type="protein sequence ID" value="SCZ14694.1"/>
    <property type="molecule type" value="Genomic_DNA"/>
</dbReference>
<gene>
    <name evidence="6" type="ORF">SAMN02927923_04575</name>
</gene>
<sequence length="302" mass="34063">MGVGRTLDWDKIRVFYEVAEAGTFTSAAEKLRLSQSAVSRQVMALESELKVPLFHRHSRGLILTEHGDLLFRAAKDMHLRLDKTRQLLTETTQRPTGDLRVTATIGIGGIWLAQCISEFLDLYPEVRIQLILTSDELDLSMREADIAIRLRRPTQPDLIQRRLFSIHYHAYASHAYLERFGEPQSIADLDGHSIVSLGGDQPAFILDLHCLTALGRHAKDPRPSRLVVNDSLALRQAIELGAGIGMAPDCAMSRNPRVRQVLQDVEMPTLDTYLVYPEEIRSVARVQAFRDFLVTKAQEWAV</sequence>
<evidence type="ECO:0000256" key="3">
    <source>
        <dbReference type="ARBA" id="ARBA00023125"/>
    </source>
</evidence>
<dbReference type="SUPFAM" id="SSF46785">
    <property type="entry name" value="Winged helix' DNA-binding domain"/>
    <property type="match status" value="1"/>
</dbReference>
<dbReference type="Pfam" id="PF00126">
    <property type="entry name" value="HTH_1"/>
    <property type="match status" value="1"/>
</dbReference>
<dbReference type="AlphaFoldDB" id="A0A1G5LPY9"/>
<comment type="similarity">
    <text evidence="1">Belongs to the LysR transcriptional regulatory family.</text>
</comment>
<reference evidence="6 7" key="1">
    <citation type="submission" date="2016-10" db="EMBL/GenBank/DDBJ databases">
        <authorList>
            <person name="de Groot N.N."/>
        </authorList>
    </citation>
    <scope>NUCLEOTIDE SEQUENCE [LARGE SCALE GENOMIC DNA]</scope>
    <source>
        <strain evidence="6 7">CGMCC 1.7666</strain>
    </source>
</reference>
<keyword evidence="4" id="KW-0804">Transcription</keyword>
<dbReference type="InterPro" id="IPR036388">
    <property type="entry name" value="WH-like_DNA-bd_sf"/>
</dbReference>
<name>A0A1G5LPY9_9HYPH</name>
<dbReference type="GO" id="GO:0006351">
    <property type="term" value="P:DNA-templated transcription"/>
    <property type="evidence" value="ECO:0007669"/>
    <property type="project" value="TreeGrafter"/>
</dbReference>
<dbReference type="GO" id="GO:0043565">
    <property type="term" value="F:sequence-specific DNA binding"/>
    <property type="evidence" value="ECO:0007669"/>
    <property type="project" value="TreeGrafter"/>
</dbReference>
<accession>A0A1G5LPY9</accession>
<dbReference type="InterPro" id="IPR058163">
    <property type="entry name" value="LysR-type_TF_proteobact-type"/>
</dbReference>
<evidence type="ECO:0000259" key="5">
    <source>
        <dbReference type="PROSITE" id="PS50931"/>
    </source>
</evidence>
<dbReference type="FunFam" id="1.10.10.10:FF:000001">
    <property type="entry name" value="LysR family transcriptional regulator"/>
    <property type="match status" value="1"/>
</dbReference>
<dbReference type="Gene3D" id="3.40.190.290">
    <property type="match status" value="1"/>
</dbReference>
<dbReference type="CDD" id="cd08422">
    <property type="entry name" value="PBP2_CrgA_like"/>
    <property type="match status" value="1"/>
</dbReference>
<evidence type="ECO:0000256" key="1">
    <source>
        <dbReference type="ARBA" id="ARBA00009437"/>
    </source>
</evidence>
<keyword evidence="7" id="KW-1185">Reference proteome</keyword>
<dbReference type="InterPro" id="IPR000847">
    <property type="entry name" value="LysR_HTH_N"/>
</dbReference>